<organism evidence="7">
    <name type="scientific">hydrocarbon metagenome</name>
    <dbReference type="NCBI Taxonomy" id="938273"/>
    <lineage>
        <taxon>unclassified sequences</taxon>
        <taxon>metagenomes</taxon>
        <taxon>ecological metagenomes</taxon>
    </lineage>
</organism>
<dbReference type="EMBL" id="LNQE01001295">
    <property type="protein sequence ID" value="KUG19396.1"/>
    <property type="molecule type" value="Genomic_DNA"/>
</dbReference>
<keyword evidence="3 6" id="KW-0812">Transmembrane</keyword>
<feature type="transmembrane region" description="Helical" evidence="6">
    <location>
        <begin position="32"/>
        <end position="51"/>
    </location>
</feature>
<gene>
    <name evidence="7" type="ORF">ASZ90_010877</name>
</gene>
<feature type="transmembrane region" description="Helical" evidence="6">
    <location>
        <begin position="138"/>
        <end position="160"/>
    </location>
</feature>
<accession>A0A0W8FEW3</accession>
<feature type="transmembrane region" description="Helical" evidence="6">
    <location>
        <begin position="71"/>
        <end position="92"/>
    </location>
</feature>
<dbReference type="GO" id="GO:0005886">
    <property type="term" value="C:plasma membrane"/>
    <property type="evidence" value="ECO:0007669"/>
    <property type="project" value="UniProtKB-SubCell"/>
</dbReference>
<comment type="subcellular location">
    <subcellularLocation>
        <location evidence="1">Cell membrane</location>
        <topology evidence="1">Multi-pass membrane protein</topology>
    </subcellularLocation>
</comment>
<feature type="transmembrane region" description="Helical" evidence="6">
    <location>
        <begin position="104"/>
        <end position="126"/>
    </location>
</feature>
<keyword evidence="2" id="KW-1003">Cell membrane</keyword>
<feature type="transmembrane region" description="Helical" evidence="6">
    <location>
        <begin position="451"/>
        <end position="471"/>
    </location>
</feature>
<keyword evidence="4 6" id="KW-1133">Transmembrane helix</keyword>
<feature type="transmembrane region" description="Helical" evidence="6">
    <location>
        <begin position="293"/>
        <end position="318"/>
    </location>
</feature>
<feature type="transmembrane region" description="Helical" evidence="6">
    <location>
        <begin position="212"/>
        <end position="234"/>
    </location>
</feature>
<name>A0A0W8FEW3_9ZZZZ</name>
<dbReference type="InterPro" id="IPR050833">
    <property type="entry name" value="Poly_Biosynth_Transport"/>
</dbReference>
<evidence type="ECO:0000256" key="6">
    <source>
        <dbReference type="SAM" id="Phobius"/>
    </source>
</evidence>
<evidence type="ECO:0008006" key="8">
    <source>
        <dbReference type="Google" id="ProtNLM"/>
    </source>
</evidence>
<dbReference type="PANTHER" id="PTHR30250">
    <property type="entry name" value="PST FAMILY PREDICTED COLANIC ACID TRANSPORTER"/>
    <property type="match status" value="1"/>
</dbReference>
<protein>
    <recommendedName>
        <fullName evidence="8">Polysaccharide biosynthesis protein C-terminal domain-containing protein</fullName>
    </recommendedName>
</protein>
<reference evidence="7" key="1">
    <citation type="journal article" date="2015" name="Proc. Natl. Acad. Sci. U.S.A.">
        <title>Networks of energetic and metabolic interactions define dynamics in microbial communities.</title>
        <authorList>
            <person name="Embree M."/>
            <person name="Liu J.K."/>
            <person name="Al-Bassam M.M."/>
            <person name="Zengler K."/>
        </authorList>
    </citation>
    <scope>NUCLEOTIDE SEQUENCE</scope>
</reference>
<feature type="transmembrane region" description="Helical" evidence="6">
    <location>
        <begin position="356"/>
        <end position="375"/>
    </location>
</feature>
<comment type="caution">
    <text evidence="7">The sequence shown here is derived from an EMBL/GenBank/DDBJ whole genome shotgun (WGS) entry which is preliminary data.</text>
</comment>
<feature type="transmembrane region" description="Helical" evidence="6">
    <location>
        <begin position="246"/>
        <end position="272"/>
    </location>
</feature>
<proteinExistence type="predicted"/>
<evidence type="ECO:0000256" key="4">
    <source>
        <dbReference type="ARBA" id="ARBA00022989"/>
    </source>
</evidence>
<evidence type="ECO:0000256" key="3">
    <source>
        <dbReference type="ARBA" id="ARBA00022692"/>
    </source>
</evidence>
<sequence>MINILVGLLVVPFYIDTLGLAAYGIIPLATSFTSYVMLILDSLNVAISRFLTIHIQRSDLASATQIFNTALITIVALILLFAPVAVVIAWFTPDFFNITDIERGSVFLLFALIFLSSFISALRSPFSAVMYAFNKIHYNNYISIGYTLTSIGIIVALFLIRTPSIHYVGVAYVLAALLSLMLTILLSRSVYDNILISVSYFSKRRFSEITGLARWILVDLIGTLLLLQLSLIIVNREFGTAAGGEYAIVILFFNLLWSITGLITAVLSPMYYTYYARQLFSTIHDLSVVSVKCIGLVMALPIALICVFSPQLLTIWVGEEFVHLSFLVWILLVPLTTIVAVRSLILSYAAYNRVRIPAMVTIVAGILNLILALTLPGVSGLGMYGVAIAFILAMWLRNVVFVPWYAAKVQGVAPAMFYKPTIPGTLAYFALVVIGCPLVSMLAVPASLVDVALVSGMISFVYFMIVARVVLTGPERDLIRSILPPFVSRRMPSWLL</sequence>
<feature type="transmembrane region" description="Helical" evidence="6">
    <location>
        <begin position="166"/>
        <end position="191"/>
    </location>
</feature>
<feature type="transmembrane region" description="Helical" evidence="6">
    <location>
        <begin position="381"/>
        <end position="405"/>
    </location>
</feature>
<feature type="transmembrane region" description="Helical" evidence="6">
    <location>
        <begin position="426"/>
        <end position="445"/>
    </location>
</feature>
<dbReference type="PANTHER" id="PTHR30250:SF26">
    <property type="entry name" value="PSMA PROTEIN"/>
    <property type="match status" value="1"/>
</dbReference>
<feature type="transmembrane region" description="Helical" evidence="6">
    <location>
        <begin position="324"/>
        <end position="344"/>
    </location>
</feature>
<feature type="transmembrane region" description="Helical" evidence="6">
    <location>
        <begin position="5"/>
        <end position="26"/>
    </location>
</feature>
<evidence type="ECO:0000256" key="1">
    <source>
        <dbReference type="ARBA" id="ARBA00004651"/>
    </source>
</evidence>
<evidence type="ECO:0000313" key="7">
    <source>
        <dbReference type="EMBL" id="KUG19396.1"/>
    </source>
</evidence>
<evidence type="ECO:0000256" key="5">
    <source>
        <dbReference type="ARBA" id="ARBA00023136"/>
    </source>
</evidence>
<evidence type="ECO:0000256" key="2">
    <source>
        <dbReference type="ARBA" id="ARBA00022475"/>
    </source>
</evidence>
<keyword evidence="5 6" id="KW-0472">Membrane</keyword>
<dbReference type="AlphaFoldDB" id="A0A0W8FEW3"/>